<reference evidence="2 3" key="1">
    <citation type="submission" date="2019-10" db="EMBL/GenBank/DDBJ databases">
        <authorList>
            <person name="Palmer J.M."/>
        </authorList>
    </citation>
    <scope>NUCLEOTIDE SEQUENCE [LARGE SCALE GENOMIC DNA]</scope>
    <source>
        <strain evidence="2 3">TWF718</strain>
    </source>
</reference>
<name>A0AAN8MUQ9_9PEZI</name>
<comment type="caution">
    <text evidence="2">The sequence shown here is derived from an EMBL/GenBank/DDBJ whole genome shotgun (WGS) entry which is preliminary data.</text>
</comment>
<organism evidence="2 3">
    <name type="scientific">Orbilia javanica</name>
    <dbReference type="NCBI Taxonomy" id="47235"/>
    <lineage>
        <taxon>Eukaryota</taxon>
        <taxon>Fungi</taxon>
        <taxon>Dikarya</taxon>
        <taxon>Ascomycota</taxon>
        <taxon>Pezizomycotina</taxon>
        <taxon>Orbiliomycetes</taxon>
        <taxon>Orbiliales</taxon>
        <taxon>Orbiliaceae</taxon>
        <taxon>Orbilia</taxon>
    </lineage>
</organism>
<proteinExistence type="predicted"/>
<dbReference type="AlphaFoldDB" id="A0AAN8MUQ9"/>
<dbReference type="Proteomes" id="UP001313282">
    <property type="component" value="Unassembled WGS sequence"/>
</dbReference>
<evidence type="ECO:0000313" key="2">
    <source>
        <dbReference type="EMBL" id="KAK6347447.1"/>
    </source>
</evidence>
<feature type="compositionally biased region" description="Basic and acidic residues" evidence="1">
    <location>
        <begin position="1"/>
        <end position="21"/>
    </location>
</feature>
<evidence type="ECO:0000256" key="1">
    <source>
        <dbReference type="SAM" id="MobiDB-lite"/>
    </source>
</evidence>
<gene>
    <name evidence="2" type="ORF">TWF718_005288</name>
</gene>
<feature type="compositionally biased region" description="Polar residues" evidence="1">
    <location>
        <begin position="22"/>
        <end position="31"/>
    </location>
</feature>
<feature type="compositionally biased region" description="Low complexity" evidence="1">
    <location>
        <begin position="60"/>
        <end position="69"/>
    </location>
</feature>
<feature type="compositionally biased region" description="Polar residues" evidence="1">
    <location>
        <begin position="104"/>
        <end position="120"/>
    </location>
</feature>
<keyword evidence="3" id="KW-1185">Reference proteome</keyword>
<sequence>MYEQEESPKLDTSAEHNHPIDSTHNPTQGRSSSEENRRTSAGEISLSETDVAWLSPIPLAGGSHAGAGSLPQSPSDSRAEFVIRRQRRNSSYGSVSAHGGGPVGSTSMFNAISRSHTTGTVGVPVISGGESAGKWEEKENEEEEEK</sequence>
<accession>A0AAN8MUQ9</accession>
<feature type="region of interest" description="Disordered" evidence="1">
    <location>
        <begin position="1"/>
        <end position="146"/>
    </location>
</feature>
<protein>
    <submittedName>
        <fullName evidence="2">Uncharacterized protein</fullName>
    </submittedName>
</protein>
<evidence type="ECO:0000313" key="3">
    <source>
        <dbReference type="Proteomes" id="UP001313282"/>
    </source>
</evidence>
<dbReference type="EMBL" id="JAVHNR010000003">
    <property type="protein sequence ID" value="KAK6347447.1"/>
    <property type="molecule type" value="Genomic_DNA"/>
</dbReference>